<comment type="caution">
    <text evidence="6">The sequence shown here is derived from an EMBL/GenBank/DDBJ whole genome shotgun (WGS) entry which is preliminary data.</text>
</comment>
<dbReference type="AlphaFoldDB" id="A0A2S7ZPQ6"/>
<dbReference type="CDD" id="cd03257">
    <property type="entry name" value="ABC_NikE_OppD_transporters"/>
    <property type="match status" value="1"/>
</dbReference>
<sequence>MSDNIIEINHISKHYKMGFFGKKQHNIVNDVSIAIRQGTTYGLIGKSGSGKSTIMKMIMGLTSIDSGEILFKNRSVTEWLRHSNHEYRSSCQMLFQNPLQSIYPKFLAQEAIQEVINIHKLPLSNIDQEIVAVLDMVRLSSNILKRRVTELSGGELQRLCLARILLVNPELILLDEPTTQLDTGSQFQIMTVLKELQHEKHLSYLFVSHDIDLMKYLAHDIGVIENGQIIESGPRKAVLQQPKSDFMKRLLDAYYTL</sequence>
<evidence type="ECO:0000256" key="3">
    <source>
        <dbReference type="ARBA" id="ARBA00022741"/>
    </source>
</evidence>
<dbReference type="Pfam" id="PF00005">
    <property type="entry name" value="ABC_tran"/>
    <property type="match status" value="1"/>
</dbReference>
<dbReference type="InterPro" id="IPR050319">
    <property type="entry name" value="ABC_transp_ATP-bind"/>
</dbReference>
<reference evidence="6 7" key="1">
    <citation type="submission" date="2018-01" db="EMBL/GenBank/DDBJ databases">
        <title>Draft genome sequences of clinical isolates and type strains of oral Veillonella including Veillonella infantum sp., nov.</title>
        <authorList>
            <person name="Mashima I."/>
            <person name="Liao Y.-C."/>
            <person name="Sabharwal A."/>
            <person name="Haase E.M."/>
            <person name="Nakazawa F."/>
            <person name="Scannapieco F.A."/>
        </authorList>
    </citation>
    <scope>NUCLEOTIDE SEQUENCE [LARGE SCALE GENOMIC DNA]</scope>
    <source>
        <strain evidence="6 7">Y6</strain>
    </source>
</reference>
<keyword evidence="4" id="KW-0067">ATP-binding</keyword>
<dbReference type="Proteomes" id="UP000238877">
    <property type="component" value="Unassembled WGS sequence"/>
</dbReference>
<dbReference type="GO" id="GO:0005524">
    <property type="term" value="F:ATP binding"/>
    <property type="evidence" value="ECO:0007669"/>
    <property type="project" value="UniProtKB-KW"/>
</dbReference>
<dbReference type="EMBL" id="PPDF01000008">
    <property type="protein sequence ID" value="PQL25269.1"/>
    <property type="molecule type" value="Genomic_DNA"/>
</dbReference>
<evidence type="ECO:0000259" key="5">
    <source>
        <dbReference type="PROSITE" id="PS50893"/>
    </source>
</evidence>
<keyword evidence="3" id="KW-0547">Nucleotide-binding</keyword>
<protein>
    <recommendedName>
        <fullName evidence="5">ABC transporter domain-containing protein</fullName>
    </recommendedName>
</protein>
<dbReference type="PROSITE" id="PS50893">
    <property type="entry name" value="ABC_TRANSPORTER_2"/>
    <property type="match status" value="1"/>
</dbReference>
<accession>A0A2S7ZPQ6</accession>
<dbReference type="Gene3D" id="3.40.50.300">
    <property type="entry name" value="P-loop containing nucleotide triphosphate hydrolases"/>
    <property type="match status" value="1"/>
</dbReference>
<dbReference type="InterPro" id="IPR003439">
    <property type="entry name" value="ABC_transporter-like_ATP-bd"/>
</dbReference>
<proteinExistence type="inferred from homology"/>
<evidence type="ECO:0000256" key="1">
    <source>
        <dbReference type="ARBA" id="ARBA00005417"/>
    </source>
</evidence>
<dbReference type="InterPro" id="IPR003593">
    <property type="entry name" value="AAA+_ATPase"/>
</dbReference>
<dbReference type="SMART" id="SM00382">
    <property type="entry name" value="AAA"/>
    <property type="match status" value="1"/>
</dbReference>
<dbReference type="RefSeq" id="WP_105092723.1">
    <property type="nucleotide sequence ID" value="NZ_PPDF01000008.1"/>
</dbReference>
<dbReference type="InterPro" id="IPR027417">
    <property type="entry name" value="P-loop_NTPase"/>
</dbReference>
<dbReference type="PANTHER" id="PTHR43776">
    <property type="entry name" value="TRANSPORT ATP-BINDING PROTEIN"/>
    <property type="match status" value="1"/>
</dbReference>
<dbReference type="GO" id="GO:0016887">
    <property type="term" value="F:ATP hydrolysis activity"/>
    <property type="evidence" value="ECO:0007669"/>
    <property type="project" value="InterPro"/>
</dbReference>
<evidence type="ECO:0000256" key="2">
    <source>
        <dbReference type="ARBA" id="ARBA00022448"/>
    </source>
</evidence>
<evidence type="ECO:0000313" key="6">
    <source>
        <dbReference type="EMBL" id="PQL25269.1"/>
    </source>
</evidence>
<comment type="similarity">
    <text evidence="1">Belongs to the ABC transporter superfamily.</text>
</comment>
<dbReference type="PROSITE" id="PS00211">
    <property type="entry name" value="ABC_TRANSPORTER_1"/>
    <property type="match status" value="1"/>
</dbReference>
<gene>
    <name evidence="6" type="ORF">VTHSUH11_04095</name>
</gene>
<evidence type="ECO:0000256" key="4">
    <source>
        <dbReference type="ARBA" id="ARBA00022840"/>
    </source>
</evidence>
<name>A0A2S7ZPQ6_9FIRM</name>
<dbReference type="PANTHER" id="PTHR43776:SF7">
    <property type="entry name" value="D,D-DIPEPTIDE TRANSPORT ATP-BINDING PROTEIN DDPF-RELATED"/>
    <property type="match status" value="1"/>
</dbReference>
<dbReference type="SUPFAM" id="SSF52540">
    <property type="entry name" value="P-loop containing nucleoside triphosphate hydrolases"/>
    <property type="match status" value="1"/>
</dbReference>
<feature type="domain" description="ABC transporter" evidence="5">
    <location>
        <begin position="6"/>
        <end position="251"/>
    </location>
</feature>
<evidence type="ECO:0000313" key="7">
    <source>
        <dbReference type="Proteomes" id="UP000238877"/>
    </source>
</evidence>
<keyword evidence="2" id="KW-0813">Transport</keyword>
<dbReference type="GO" id="GO:0055085">
    <property type="term" value="P:transmembrane transport"/>
    <property type="evidence" value="ECO:0007669"/>
    <property type="project" value="UniProtKB-ARBA"/>
</dbReference>
<dbReference type="InterPro" id="IPR017871">
    <property type="entry name" value="ABC_transporter-like_CS"/>
</dbReference>
<organism evidence="6 7">
    <name type="scientific">Veillonella tobetsuensis</name>
    <dbReference type="NCBI Taxonomy" id="1110546"/>
    <lineage>
        <taxon>Bacteria</taxon>
        <taxon>Bacillati</taxon>
        <taxon>Bacillota</taxon>
        <taxon>Negativicutes</taxon>
        <taxon>Veillonellales</taxon>
        <taxon>Veillonellaceae</taxon>
        <taxon>Veillonella</taxon>
    </lineage>
</organism>